<dbReference type="FunFam" id="1.25.40.420:FF:000001">
    <property type="entry name" value="Kelch-like family member 12"/>
    <property type="match status" value="1"/>
</dbReference>
<accession>A0A0D3KP78</accession>
<proteinExistence type="predicted"/>
<keyword evidence="5" id="KW-1185">Reference proteome</keyword>
<dbReference type="InterPro" id="IPR000210">
    <property type="entry name" value="BTB/POZ_dom"/>
</dbReference>
<dbReference type="InterPro" id="IPR043136">
    <property type="entry name" value="B30.2/SPRY_sf"/>
</dbReference>
<dbReference type="AlphaFoldDB" id="A0A0D3KP78"/>
<dbReference type="CDD" id="cd18186">
    <property type="entry name" value="BTB_POZ_ZBTB_KLHL-like"/>
    <property type="match status" value="1"/>
</dbReference>
<reference evidence="4" key="2">
    <citation type="submission" date="2024-10" db="UniProtKB">
        <authorList>
            <consortium name="EnsemblProtists"/>
        </authorList>
    </citation>
    <scope>IDENTIFICATION</scope>
</reference>
<dbReference type="CDD" id="cd18472">
    <property type="entry name" value="BACK_KLHL33"/>
    <property type="match status" value="1"/>
</dbReference>
<dbReference type="InterPro" id="IPR030609">
    <property type="entry name" value="KLHL33_BACK"/>
</dbReference>
<evidence type="ECO:0000259" key="3">
    <source>
        <dbReference type="PROSITE" id="PS50097"/>
    </source>
</evidence>
<dbReference type="RefSeq" id="XP_005789992.1">
    <property type="nucleotide sequence ID" value="XM_005789935.1"/>
</dbReference>
<dbReference type="SUPFAM" id="SSF49899">
    <property type="entry name" value="Concanavalin A-like lectins/glucanases"/>
    <property type="match status" value="1"/>
</dbReference>
<dbReference type="PaxDb" id="2903-EOD37563"/>
<dbReference type="SMART" id="SM00875">
    <property type="entry name" value="BACK"/>
    <property type="match status" value="1"/>
</dbReference>
<evidence type="ECO:0000313" key="5">
    <source>
        <dbReference type="Proteomes" id="UP000013827"/>
    </source>
</evidence>
<dbReference type="PANTHER" id="PTHR24412:SF489">
    <property type="entry name" value="RING FINGER DOMAIN AND KELCH REPEAT-CONTAINING PROTEIN DDB_G0271372"/>
    <property type="match status" value="1"/>
</dbReference>
<feature type="domain" description="BTB" evidence="3">
    <location>
        <begin position="107"/>
        <end position="173"/>
    </location>
</feature>
<dbReference type="InterPro" id="IPR011333">
    <property type="entry name" value="SKP1/BTB/POZ_sf"/>
</dbReference>
<dbReference type="GeneID" id="17282833"/>
<organism evidence="4 5">
    <name type="scientific">Emiliania huxleyi (strain CCMP1516)</name>
    <dbReference type="NCBI Taxonomy" id="280463"/>
    <lineage>
        <taxon>Eukaryota</taxon>
        <taxon>Haptista</taxon>
        <taxon>Haptophyta</taxon>
        <taxon>Prymnesiophyceae</taxon>
        <taxon>Isochrysidales</taxon>
        <taxon>Noelaerhabdaceae</taxon>
        <taxon>Emiliania</taxon>
    </lineage>
</organism>
<dbReference type="Gene3D" id="3.30.710.10">
    <property type="entry name" value="Potassium Channel Kv1.1, Chain A"/>
    <property type="match status" value="1"/>
</dbReference>
<name>A0A0D3KP78_EMIH1</name>
<dbReference type="PROSITE" id="PS50097">
    <property type="entry name" value="BTB"/>
    <property type="match status" value="1"/>
</dbReference>
<dbReference type="Proteomes" id="UP000013827">
    <property type="component" value="Unassembled WGS sequence"/>
</dbReference>
<dbReference type="PANTHER" id="PTHR24412">
    <property type="entry name" value="KELCH PROTEIN"/>
    <property type="match status" value="1"/>
</dbReference>
<keyword evidence="1" id="KW-0880">Kelch repeat</keyword>
<dbReference type="InterPro" id="IPR011705">
    <property type="entry name" value="BACK"/>
</dbReference>
<dbReference type="EnsemblProtists" id="EOD37563">
    <property type="protein sequence ID" value="EOD37563"/>
    <property type="gene ID" value="EMIHUDRAFT_225462"/>
</dbReference>
<dbReference type="Pfam" id="PF00651">
    <property type="entry name" value="BTB"/>
    <property type="match status" value="1"/>
</dbReference>
<dbReference type="HOGENOM" id="CLU_587180_0_0_1"/>
<evidence type="ECO:0000313" key="4">
    <source>
        <dbReference type="EnsemblProtists" id="EOD37563"/>
    </source>
</evidence>
<protein>
    <recommendedName>
        <fullName evidence="3">BTB domain-containing protein</fullName>
    </recommendedName>
</protein>
<evidence type="ECO:0000256" key="1">
    <source>
        <dbReference type="ARBA" id="ARBA00022441"/>
    </source>
</evidence>
<reference evidence="5" key="1">
    <citation type="journal article" date="2013" name="Nature">
        <title>Pan genome of the phytoplankton Emiliania underpins its global distribution.</title>
        <authorList>
            <person name="Read B.A."/>
            <person name="Kegel J."/>
            <person name="Klute M.J."/>
            <person name="Kuo A."/>
            <person name="Lefebvre S.C."/>
            <person name="Maumus F."/>
            <person name="Mayer C."/>
            <person name="Miller J."/>
            <person name="Monier A."/>
            <person name="Salamov A."/>
            <person name="Young J."/>
            <person name="Aguilar M."/>
            <person name="Claverie J.M."/>
            <person name="Frickenhaus S."/>
            <person name="Gonzalez K."/>
            <person name="Herman E.K."/>
            <person name="Lin Y.C."/>
            <person name="Napier J."/>
            <person name="Ogata H."/>
            <person name="Sarno A.F."/>
            <person name="Shmutz J."/>
            <person name="Schroeder D."/>
            <person name="de Vargas C."/>
            <person name="Verret F."/>
            <person name="von Dassow P."/>
            <person name="Valentin K."/>
            <person name="Van de Peer Y."/>
            <person name="Wheeler G."/>
            <person name="Dacks J.B."/>
            <person name="Delwiche C.F."/>
            <person name="Dyhrman S.T."/>
            <person name="Glockner G."/>
            <person name="John U."/>
            <person name="Richards T."/>
            <person name="Worden A.Z."/>
            <person name="Zhang X."/>
            <person name="Grigoriev I.V."/>
            <person name="Allen A.E."/>
            <person name="Bidle K."/>
            <person name="Borodovsky M."/>
            <person name="Bowler C."/>
            <person name="Brownlee C."/>
            <person name="Cock J.M."/>
            <person name="Elias M."/>
            <person name="Gladyshev V.N."/>
            <person name="Groth M."/>
            <person name="Guda C."/>
            <person name="Hadaegh A."/>
            <person name="Iglesias-Rodriguez M.D."/>
            <person name="Jenkins J."/>
            <person name="Jones B.M."/>
            <person name="Lawson T."/>
            <person name="Leese F."/>
            <person name="Lindquist E."/>
            <person name="Lobanov A."/>
            <person name="Lomsadze A."/>
            <person name="Malik S.B."/>
            <person name="Marsh M.E."/>
            <person name="Mackinder L."/>
            <person name="Mock T."/>
            <person name="Mueller-Roeber B."/>
            <person name="Pagarete A."/>
            <person name="Parker M."/>
            <person name="Probert I."/>
            <person name="Quesneville H."/>
            <person name="Raines C."/>
            <person name="Rensing S.A."/>
            <person name="Riano-Pachon D.M."/>
            <person name="Richier S."/>
            <person name="Rokitta S."/>
            <person name="Shiraiwa Y."/>
            <person name="Soanes D.M."/>
            <person name="van der Giezen M."/>
            <person name="Wahlund T.M."/>
            <person name="Williams B."/>
            <person name="Wilson W."/>
            <person name="Wolfe G."/>
            <person name="Wurch L.L."/>
        </authorList>
    </citation>
    <scope>NUCLEOTIDE SEQUENCE</scope>
</reference>
<dbReference type="eggNOG" id="KOG4441">
    <property type="taxonomic scope" value="Eukaryota"/>
</dbReference>
<evidence type="ECO:0000256" key="2">
    <source>
        <dbReference type="ARBA" id="ARBA00022737"/>
    </source>
</evidence>
<dbReference type="Gene3D" id="2.60.120.920">
    <property type="match status" value="1"/>
</dbReference>
<keyword evidence="2" id="KW-0677">Repeat</keyword>
<dbReference type="SMART" id="SM00225">
    <property type="entry name" value="BTB"/>
    <property type="match status" value="1"/>
</dbReference>
<dbReference type="Pfam" id="PF07707">
    <property type="entry name" value="BACK"/>
    <property type="match status" value="1"/>
</dbReference>
<sequence length="514" mass="55956">MAVALRTRRTEAMHDSGMFFVNEAIERQSEYVLACLDDQELLKATSQWMFEADIFRAAMGPELCVYRARADAAAASSAPLVALKTSHDVDNPQLQAEAAMWRAGELCDLTVTVDGSAFAVHKLKLAAASDYFRALLPGDRFADSAEHQLKDMKASVFEGVLSFIYEGSCNVPEELLVPLLEAASRLQVAPLAEALTAALKERISVANALSTWIFADRASLPELAATARQHTLKHFADVAATDDFVQLSHEMLSALLASDEVEADEAAVFTALVRWLRAQAPAVREESTVAALLEHVRFSTMSADFLTEHVETEPLMNTAAAFKVLAQAMKEKSFGAATPRTTPRTGGPLNPKWVLEGHDAANVSAAGETMTTQKGLVRVDTLIASGTYEVVFKLTEDGADLSAAVSGFGIVRDNCDRLESNSNGMPNVWWLRRFHRMVYSENHKEGLTPRGYEFPIGAEARMLVDMAAGQVTFFIDGVEVPHKAKGITGPVYPCALSYGRKVSVSIVSVRRLKL</sequence>
<dbReference type="InterPro" id="IPR013320">
    <property type="entry name" value="ConA-like_dom_sf"/>
</dbReference>
<dbReference type="STRING" id="2903.R1DPT1"/>
<dbReference type="KEGG" id="ehx:EMIHUDRAFT_225462"/>
<dbReference type="SUPFAM" id="SSF54695">
    <property type="entry name" value="POZ domain"/>
    <property type="match status" value="1"/>
</dbReference>
<dbReference type="Gene3D" id="1.25.40.420">
    <property type="match status" value="1"/>
</dbReference>